<proteinExistence type="predicted"/>
<protein>
    <recommendedName>
        <fullName evidence="4">Lipoprotein</fullName>
    </recommendedName>
</protein>
<reference evidence="3" key="1">
    <citation type="submission" date="2017-05" db="EMBL/GenBank/DDBJ databases">
        <authorList>
            <person name="Sharma S."/>
            <person name="Sidhu C."/>
            <person name="Pinnaka A.K."/>
        </authorList>
    </citation>
    <scope>NUCLEOTIDE SEQUENCE [LARGE SCALE GENOMIC DNA]</scope>
    <source>
        <strain evidence="3">AK93</strain>
    </source>
</reference>
<dbReference type="PROSITE" id="PS51257">
    <property type="entry name" value="PROKAR_LIPOPROTEIN"/>
    <property type="match status" value="1"/>
</dbReference>
<keyword evidence="3" id="KW-1185">Reference proteome</keyword>
<organism evidence="2 3">
    <name type="scientific">Alkalilimnicola ehrlichii</name>
    <dbReference type="NCBI Taxonomy" id="351052"/>
    <lineage>
        <taxon>Bacteria</taxon>
        <taxon>Pseudomonadati</taxon>
        <taxon>Pseudomonadota</taxon>
        <taxon>Gammaproteobacteria</taxon>
        <taxon>Chromatiales</taxon>
        <taxon>Ectothiorhodospiraceae</taxon>
        <taxon>Alkalilimnicola</taxon>
    </lineage>
</organism>
<dbReference type="AlphaFoldDB" id="A0A3E0WHA8"/>
<keyword evidence="1" id="KW-0732">Signal</keyword>
<dbReference type="EMBL" id="NFZW01000032">
    <property type="protein sequence ID" value="RFA32284.1"/>
    <property type="molecule type" value="Genomic_DNA"/>
</dbReference>
<accession>A0A3E0WHA8</accession>
<name>A0A3E0WHA8_9GAMM</name>
<dbReference type="RefSeq" id="WP_116303897.1">
    <property type="nucleotide sequence ID" value="NZ_NFZV01000032.1"/>
</dbReference>
<evidence type="ECO:0000313" key="2">
    <source>
        <dbReference type="EMBL" id="RFA32284.1"/>
    </source>
</evidence>
<evidence type="ECO:0000313" key="3">
    <source>
        <dbReference type="Proteomes" id="UP000256763"/>
    </source>
</evidence>
<comment type="caution">
    <text evidence="2">The sequence shown here is derived from an EMBL/GenBank/DDBJ whole genome shotgun (WGS) entry which is preliminary data.</text>
</comment>
<dbReference type="Proteomes" id="UP000256763">
    <property type="component" value="Unassembled WGS sequence"/>
</dbReference>
<feature type="signal peptide" evidence="1">
    <location>
        <begin position="1"/>
        <end position="17"/>
    </location>
</feature>
<evidence type="ECO:0008006" key="4">
    <source>
        <dbReference type="Google" id="ProtNLM"/>
    </source>
</evidence>
<evidence type="ECO:0000256" key="1">
    <source>
        <dbReference type="SAM" id="SignalP"/>
    </source>
</evidence>
<feature type="chain" id="PRO_5017792834" description="Lipoprotein" evidence="1">
    <location>
        <begin position="18"/>
        <end position="291"/>
    </location>
</feature>
<sequence>MFKRLSLLLASVFIVSACDNGVWIWAGDNVRIEAPGDEAVGESLTALIAHLAPYASPVAREYEDGVWRIRTKNELYDFTWKELEAHLQSFSAAEPSTASLSDLSYRFDPPDNLSKNILGMLDGNPFPFFIAPGVVPRMQRDDYVLPGGGGIGGRNQTLNICYLDILIGGDGIPPARYVRRVEVERADSELAQQLLDTVNASLARTPHGIPVPGEVRDADGNPVELLRNAQPHPDDAYRLYIPVADWTDILPRHFAGSASACFERDGGEDARRLIGQIGFPDLVGLDIRLVR</sequence>
<gene>
    <name evidence="2" type="ORF">CAL65_20165</name>
</gene>